<feature type="region of interest" description="Disordered" evidence="1">
    <location>
        <begin position="40"/>
        <end position="92"/>
    </location>
</feature>
<evidence type="ECO:0000313" key="2">
    <source>
        <dbReference type="EMBL" id="BFO16819.1"/>
    </source>
</evidence>
<proteinExistence type="predicted"/>
<sequence length="115" mass="11670">MLTAVQSAPDPVVVQGVGQGYVDGVDVRAVQEFLVSDVEGASPLGGGLPRTRGVPARDSGEPRTGASVEGGHHPAAGEGGRPEDADGQRSYCGGVGGHVSTFCRQVMRVRASTLT</sequence>
<protein>
    <submittedName>
        <fullName evidence="2">Uncharacterized protein</fullName>
    </submittedName>
</protein>
<accession>A0AAT9HHD5</accession>
<evidence type="ECO:0000256" key="1">
    <source>
        <dbReference type="SAM" id="MobiDB-lite"/>
    </source>
</evidence>
<gene>
    <name evidence="2" type="ORF">SHKM778_32070</name>
</gene>
<name>A0AAT9HHD5_9ACTN</name>
<reference evidence="2" key="1">
    <citation type="submission" date="2024-06" db="EMBL/GenBank/DDBJ databases">
        <authorList>
            <consortium name="consrtm"/>
            <person name="Uemura M."/>
            <person name="Terahara T."/>
        </authorList>
    </citation>
    <scope>NUCLEOTIDE SEQUENCE</scope>
    <source>
        <strain evidence="2">KM77-8</strain>
    </source>
</reference>
<dbReference type="AlphaFoldDB" id="A0AAT9HHD5"/>
<reference evidence="2" key="2">
    <citation type="submission" date="2024-07" db="EMBL/GenBank/DDBJ databases">
        <title>Streptomyces haneummycinica sp. nov., a new antibiotic-producing actinobacterium isolated from marine sediment.</title>
        <authorList>
            <person name="Uemura M."/>
            <person name="Hamada M."/>
            <person name="Hirano S."/>
            <person name="Kobayashi K."/>
            <person name="Ohshiro T."/>
            <person name="Kobayashi T."/>
            <person name="Terahara T."/>
        </authorList>
    </citation>
    <scope>NUCLEOTIDE SEQUENCE</scope>
    <source>
        <strain evidence="2">KM77-8</strain>
    </source>
</reference>
<organism evidence="2">
    <name type="scientific">Streptomyces haneummycinicus</name>
    <dbReference type="NCBI Taxonomy" id="3074435"/>
    <lineage>
        <taxon>Bacteria</taxon>
        <taxon>Bacillati</taxon>
        <taxon>Actinomycetota</taxon>
        <taxon>Actinomycetes</taxon>
        <taxon>Kitasatosporales</taxon>
        <taxon>Streptomycetaceae</taxon>
        <taxon>Streptomyces</taxon>
    </lineage>
</organism>
<dbReference type="EMBL" id="AP035768">
    <property type="protein sequence ID" value="BFO16819.1"/>
    <property type="molecule type" value="Genomic_DNA"/>
</dbReference>